<accession>A0A939BQ60</accession>
<dbReference type="Pfam" id="PF13505">
    <property type="entry name" value="OMP_b-brl"/>
    <property type="match status" value="1"/>
</dbReference>
<feature type="signal peptide" evidence="2">
    <location>
        <begin position="1"/>
        <end position="28"/>
    </location>
</feature>
<evidence type="ECO:0000256" key="2">
    <source>
        <dbReference type="SAM" id="SignalP"/>
    </source>
</evidence>
<dbReference type="Proteomes" id="UP000774000">
    <property type="component" value="Unassembled WGS sequence"/>
</dbReference>
<dbReference type="RefSeq" id="WP_204702484.1">
    <property type="nucleotide sequence ID" value="NZ_JAFBDQ010000016.1"/>
</dbReference>
<evidence type="ECO:0000256" key="1">
    <source>
        <dbReference type="ARBA" id="ARBA00022729"/>
    </source>
</evidence>
<evidence type="ECO:0000313" key="4">
    <source>
        <dbReference type="EMBL" id="MBM7557738.1"/>
    </source>
</evidence>
<feature type="domain" description="Outer membrane protein beta-barrel" evidence="3">
    <location>
        <begin position="21"/>
        <end position="173"/>
    </location>
</feature>
<protein>
    <recommendedName>
        <fullName evidence="3">Outer membrane protein beta-barrel domain-containing protein</fullName>
    </recommendedName>
</protein>
<sequence>MKQIKIVLILVIALLVLNTNLVAAMAQAEIDQDQFSLGYGIQTLERNIKALNFEAGYGFSPNFGLDTIYTYKDDDIHYLDLNFKFAMLDNSNYDLAAVVGYHTEYSDSDFSNEAPRLGVLYSRPENKYLDFNFGLDFLLKEEENYLGYTFGFDYMLTNSLFVEVAHRKISGQEGTEGLNISLRHYF</sequence>
<comment type="caution">
    <text evidence="4">The sequence shown here is derived from an EMBL/GenBank/DDBJ whole genome shotgun (WGS) entry which is preliminary data.</text>
</comment>
<proteinExistence type="predicted"/>
<dbReference type="InterPro" id="IPR011250">
    <property type="entry name" value="OMP/PagP_B-barrel"/>
</dbReference>
<name>A0A939BQ60_9FIRM</name>
<keyword evidence="1 2" id="KW-0732">Signal</keyword>
<dbReference type="SUPFAM" id="SSF56925">
    <property type="entry name" value="OMPA-like"/>
    <property type="match status" value="1"/>
</dbReference>
<dbReference type="AlphaFoldDB" id="A0A939BQ60"/>
<feature type="chain" id="PRO_5037482311" description="Outer membrane protein beta-barrel domain-containing protein" evidence="2">
    <location>
        <begin position="29"/>
        <end position="186"/>
    </location>
</feature>
<dbReference type="EMBL" id="JAFBDQ010000016">
    <property type="protein sequence ID" value="MBM7557738.1"/>
    <property type="molecule type" value="Genomic_DNA"/>
</dbReference>
<dbReference type="InterPro" id="IPR027385">
    <property type="entry name" value="Beta-barrel_OMP"/>
</dbReference>
<reference evidence="4" key="1">
    <citation type="submission" date="2021-01" db="EMBL/GenBank/DDBJ databases">
        <title>Genomic Encyclopedia of Type Strains, Phase IV (KMG-IV): sequencing the most valuable type-strain genomes for metagenomic binning, comparative biology and taxonomic classification.</title>
        <authorList>
            <person name="Goeker M."/>
        </authorList>
    </citation>
    <scope>NUCLEOTIDE SEQUENCE</scope>
    <source>
        <strain evidence="4">DSM 23230</strain>
    </source>
</reference>
<evidence type="ECO:0000313" key="5">
    <source>
        <dbReference type="Proteomes" id="UP000774000"/>
    </source>
</evidence>
<keyword evidence="5" id="KW-1185">Reference proteome</keyword>
<evidence type="ECO:0000259" key="3">
    <source>
        <dbReference type="Pfam" id="PF13505"/>
    </source>
</evidence>
<gene>
    <name evidence="4" type="ORF">JOC47_002604</name>
</gene>
<organism evidence="4 5">
    <name type="scientific">Halanaerobacter jeridensis</name>
    <dbReference type="NCBI Taxonomy" id="706427"/>
    <lineage>
        <taxon>Bacteria</taxon>
        <taxon>Bacillati</taxon>
        <taxon>Bacillota</taxon>
        <taxon>Clostridia</taxon>
        <taxon>Halanaerobiales</taxon>
        <taxon>Halobacteroidaceae</taxon>
        <taxon>Halanaerobacter</taxon>
    </lineage>
</organism>